<comment type="caution">
    <text evidence="1">The sequence shown here is derived from an EMBL/GenBank/DDBJ whole genome shotgun (WGS) entry which is preliminary data.</text>
</comment>
<name>A0A558IPH5_9CORY</name>
<dbReference type="Proteomes" id="UP000320648">
    <property type="component" value="Unassembled WGS sequence"/>
</dbReference>
<gene>
    <name evidence="1" type="ORF">FQN05_07465</name>
</gene>
<dbReference type="AlphaFoldDB" id="A0A558IPH5"/>
<proteinExistence type="predicted"/>
<accession>A0A558IPH5</accession>
<sequence>MIRPRIEMEVTYFDGYDEILVDAVTTANGKTWVIKATKKYGYEEWQSFHVAEKQLGASLDPDSELFFTIRERVNQECERIISRWENACRKKEHVRSVTGADSNLFDLPTRAFLSSLLSDLEETKEARVQDIVTAETPTARLMAVLGAEAAEDASRMIREHYQSCIDTPEILDAAIATRVLQEGQGITEL</sequence>
<protein>
    <submittedName>
        <fullName evidence="1">Uncharacterized protein</fullName>
    </submittedName>
</protein>
<organism evidence="1 2">
    <name type="scientific">Corynebacterium aurimucosum</name>
    <dbReference type="NCBI Taxonomy" id="169292"/>
    <lineage>
        <taxon>Bacteria</taxon>
        <taxon>Bacillati</taxon>
        <taxon>Actinomycetota</taxon>
        <taxon>Actinomycetes</taxon>
        <taxon>Mycobacteriales</taxon>
        <taxon>Corynebacteriaceae</taxon>
        <taxon>Corynebacterium</taxon>
    </lineage>
</organism>
<evidence type="ECO:0000313" key="2">
    <source>
        <dbReference type="Proteomes" id="UP000320648"/>
    </source>
</evidence>
<dbReference type="EMBL" id="VMTX01000009">
    <property type="protein sequence ID" value="TVU83317.1"/>
    <property type="molecule type" value="Genomic_DNA"/>
</dbReference>
<evidence type="ECO:0000313" key="1">
    <source>
        <dbReference type="EMBL" id="TVU83317.1"/>
    </source>
</evidence>
<reference evidence="1 2" key="1">
    <citation type="submission" date="2019-07" db="EMBL/GenBank/DDBJ databases">
        <title>Draft genome of C. aurimucosum strain 15-4290.</title>
        <authorList>
            <person name="Pacheco L.G.C."/>
            <person name="Aguiar E.R.G.R."/>
            <person name="Navas J."/>
            <person name="Santos C.S."/>
            <person name="Rocha D.J.P.G."/>
        </authorList>
    </citation>
    <scope>NUCLEOTIDE SEQUENCE [LARGE SCALE GENOMIC DNA]</scope>
    <source>
        <strain evidence="1 2">15-4290</strain>
    </source>
</reference>
<dbReference type="RefSeq" id="WP_158381670.1">
    <property type="nucleotide sequence ID" value="NZ_VMTX01000009.1"/>
</dbReference>